<keyword evidence="2 5" id="KW-0689">Ribosomal protein</keyword>
<dbReference type="GO" id="GO:0003735">
    <property type="term" value="F:structural constituent of ribosome"/>
    <property type="evidence" value="ECO:0007669"/>
    <property type="project" value="InterPro"/>
</dbReference>
<dbReference type="Proteomes" id="UP000052979">
    <property type="component" value="Unassembled WGS sequence"/>
</dbReference>
<evidence type="ECO:0000256" key="2">
    <source>
        <dbReference type="ARBA" id="ARBA00022980"/>
    </source>
</evidence>
<reference evidence="8 10" key="2">
    <citation type="submission" date="2018-02" db="EMBL/GenBank/DDBJ databases">
        <title>Bacteriophage NCPPB3778 and a type I-E CRISPR drive the evolution of the US Biological Select Agent, Rathayibacter toxicus.</title>
        <authorList>
            <person name="Davis E.W.II."/>
            <person name="Tabima J.F."/>
            <person name="Weisberg A.J."/>
            <person name="Lopes L.D."/>
            <person name="Wiseman M.S."/>
            <person name="Wiseman M.S."/>
            <person name="Pupko T."/>
            <person name="Belcher M.S."/>
            <person name="Sechler A.J."/>
            <person name="Tancos M.A."/>
            <person name="Schroeder B.K."/>
            <person name="Murray T.D."/>
            <person name="Luster D.G."/>
            <person name="Schneider W.L."/>
            <person name="Rogers E."/>
            <person name="Andreote F.D."/>
            <person name="Grunwald N.J."/>
            <person name="Putnam M.L."/>
            <person name="Chang J.H."/>
        </authorList>
    </citation>
    <scope>NUCLEOTIDE SEQUENCE [LARGE SCALE GENOMIC DNA]</scope>
    <source>
        <strain evidence="8 10">FH99</strain>
    </source>
</reference>
<dbReference type="SUPFAM" id="SSF57829">
    <property type="entry name" value="Zn-binding ribosomal proteins"/>
    <property type="match status" value="1"/>
</dbReference>
<dbReference type="GeneID" id="93667265"/>
<evidence type="ECO:0000256" key="3">
    <source>
        <dbReference type="ARBA" id="ARBA00023274"/>
    </source>
</evidence>
<name>A0A0C5BSA8_9MICO</name>
<keyword evidence="3 5" id="KW-0687">Ribonucleoprotein</keyword>
<evidence type="ECO:0000256" key="6">
    <source>
        <dbReference type="SAM" id="MobiDB-lite"/>
    </source>
</evidence>
<comment type="caution">
    <text evidence="7">The sequence shown here is derived from an EMBL/GenBank/DDBJ whole genome shotgun (WGS) entry which is preliminary data.</text>
</comment>
<keyword evidence="9" id="KW-1185">Reference proteome</keyword>
<feature type="region of interest" description="Disordered" evidence="6">
    <location>
        <begin position="1"/>
        <end position="21"/>
    </location>
</feature>
<dbReference type="STRING" id="145458.APU90_01005"/>
<dbReference type="Proteomes" id="UP000237966">
    <property type="component" value="Unassembled WGS sequence"/>
</dbReference>
<dbReference type="Pfam" id="PF01783">
    <property type="entry name" value="Ribosomal_L32p"/>
    <property type="match status" value="1"/>
</dbReference>
<evidence type="ECO:0000313" key="8">
    <source>
        <dbReference type="EMBL" id="PPI15198.1"/>
    </source>
</evidence>
<dbReference type="PATRIC" id="fig|145458.7.peg.1263"/>
<feature type="compositionally biased region" description="Basic residues" evidence="6">
    <location>
        <begin position="1"/>
        <end position="19"/>
    </location>
</feature>
<proteinExistence type="inferred from homology"/>
<organism evidence="7 9">
    <name type="scientific">Rathayibacter toxicus</name>
    <dbReference type="NCBI Taxonomy" id="145458"/>
    <lineage>
        <taxon>Bacteria</taxon>
        <taxon>Bacillati</taxon>
        <taxon>Actinomycetota</taxon>
        <taxon>Actinomycetes</taxon>
        <taxon>Micrococcales</taxon>
        <taxon>Microbacteriaceae</taxon>
        <taxon>Rathayibacter</taxon>
    </lineage>
</organism>
<dbReference type="GO" id="GO:0006412">
    <property type="term" value="P:translation"/>
    <property type="evidence" value="ECO:0007669"/>
    <property type="project" value="UniProtKB-UniRule"/>
</dbReference>
<evidence type="ECO:0000313" key="10">
    <source>
        <dbReference type="Proteomes" id="UP000237966"/>
    </source>
</evidence>
<accession>A0A0C5BSA8</accession>
<sequence>MAVPKRKKSRANTHARRSQWKATAPALVKTVENGKVVYSLPHHAKVVEDSAGTALFLEYKGRKVANV</sequence>
<dbReference type="KEGG" id="rtx:TI83_05470"/>
<dbReference type="NCBIfam" id="TIGR01031">
    <property type="entry name" value="rpmF_bact"/>
    <property type="match status" value="1"/>
</dbReference>
<comment type="similarity">
    <text evidence="1 5">Belongs to the bacterial ribosomal protein bL32 family.</text>
</comment>
<dbReference type="KEGG" id="rtc:APU90_01005"/>
<evidence type="ECO:0000313" key="7">
    <source>
        <dbReference type="EMBL" id="KKM44641.1"/>
    </source>
</evidence>
<dbReference type="OrthoDB" id="9807363at2"/>
<dbReference type="RefSeq" id="WP_027691215.1">
    <property type="nucleotide sequence ID" value="NZ_CP010848.1"/>
</dbReference>
<dbReference type="InterPro" id="IPR002677">
    <property type="entry name" value="Ribosomal_bL32"/>
</dbReference>
<protein>
    <recommendedName>
        <fullName evidence="4 5">Large ribosomal subunit protein bL32</fullName>
    </recommendedName>
</protein>
<dbReference type="eggNOG" id="COG0333">
    <property type="taxonomic scope" value="Bacteria"/>
</dbReference>
<dbReference type="EMBL" id="LBFI01000053">
    <property type="protein sequence ID" value="KKM44641.1"/>
    <property type="molecule type" value="Genomic_DNA"/>
</dbReference>
<evidence type="ECO:0000256" key="4">
    <source>
        <dbReference type="ARBA" id="ARBA00035178"/>
    </source>
</evidence>
<dbReference type="GO" id="GO:0015934">
    <property type="term" value="C:large ribosomal subunit"/>
    <property type="evidence" value="ECO:0007669"/>
    <property type="project" value="InterPro"/>
</dbReference>
<evidence type="ECO:0000256" key="5">
    <source>
        <dbReference type="HAMAP-Rule" id="MF_00340"/>
    </source>
</evidence>
<dbReference type="AlphaFoldDB" id="A0A0C5BSA8"/>
<gene>
    <name evidence="5 8" type="primary">rpmF</name>
    <name evidence="8" type="ORF">C5C51_05245</name>
    <name evidence="7" type="ORF">VT73_08970</name>
</gene>
<dbReference type="EMBL" id="PSWU01000007">
    <property type="protein sequence ID" value="PPI15198.1"/>
    <property type="molecule type" value="Genomic_DNA"/>
</dbReference>
<reference evidence="7 9" key="1">
    <citation type="submission" date="2015-04" db="EMBL/GenBank/DDBJ databases">
        <title>Draft genome sequence of Rathayibacter toxicus strain FH-142 (AKA 70134 or CS 32), a Western Australian isolate.</title>
        <authorList>
            <consortium name="Consortium for Microbial Forensics and Genomics (microFORGE)"/>
            <person name="Knight B.M."/>
            <person name="Roberts D.P."/>
            <person name="Lin D."/>
            <person name="Hari K."/>
            <person name="Fletcher J."/>
            <person name="Melcher U."/>
            <person name="Blagden T."/>
            <person name="Luster D.G."/>
            <person name="Sechler A.J."/>
            <person name="Schneider W.L."/>
            <person name="Winegar R.A."/>
        </authorList>
    </citation>
    <scope>NUCLEOTIDE SEQUENCE [LARGE SCALE GENOMIC DNA]</scope>
    <source>
        <strain evidence="7 9">FH142</strain>
    </source>
</reference>
<dbReference type="HAMAP" id="MF_00340">
    <property type="entry name" value="Ribosomal_bL32"/>
    <property type="match status" value="1"/>
</dbReference>
<evidence type="ECO:0000313" key="9">
    <source>
        <dbReference type="Proteomes" id="UP000052979"/>
    </source>
</evidence>
<dbReference type="InterPro" id="IPR011332">
    <property type="entry name" value="Ribosomal_zn-bd"/>
</dbReference>
<evidence type="ECO:0000256" key="1">
    <source>
        <dbReference type="ARBA" id="ARBA00008560"/>
    </source>
</evidence>